<dbReference type="InterPro" id="IPR027417">
    <property type="entry name" value="P-loop_NTPase"/>
</dbReference>
<dbReference type="PROSITE" id="PS51722">
    <property type="entry name" value="G_TR_2"/>
    <property type="match status" value="1"/>
</dbReference>
<keyword evidence="2" id="KW-0963">Cytoplasm</keyword>
<dbReference type="CDD" id="cd04171">
    <property type="entry name" value="SelB"/>
    <property type="match status" value="1"/>
</dbReference>
<evidence type="ECO:0000313" key="7">
    <source>
        <dbReference type="Proteomes" id="UP000533598"/>
    </source>
</evidence>
<evidence type="ECO:0000256" key="2">
    <source>
        <dbReference type="ARBA" id="ARBA00022490"/>
    </source>
</evidence>
<dbReference type="Gene3D" id="1.10.10.10">
    <property type="entry name" value="Winged helix-like DNA-binding domain superfamily/Winged helix DNA-binding domain"/>
    <property type="match status" value="1"/>
</dbReference>
<dbReference type="NCBIfam" id="TIGR00475">
    <property type="entry name" value="selB"/>
    <property type="match status" value="1"/>
</dbReference>
<dbReference type="InterPro" id="IPR036388">
    <property type="entry name" value="WH-like_DNA-bd_sf"/>
</dbReference>
<dbReference type="EMBL" id="JACHMH010000001">
    <property type="protein sequence ID" value="MBB4681511.1"/>
    <property type="molecule type" value="Genomic_DNA"/>
</dbReference>
<dbReference type="GO" id="GO:0003924">
    <property type="term" value="F:GTPase activity"/>
    <property type="evidence" value="ECO:0007669"/>
    <property type="project" value="InterPro"/>
</dbReference>
<dbReference type="GO" id="GO:0003723">
    <property type="term" value="F:RNA binding"/>
    <property type="evidence" value="ECO:0007669"/>
    <property type="project" value="InterPro"/>
</dbReference>
<dbReference type="SUPFAM" id="SSF46785">
    <property type="entry name" value="Winged helix' DNA-binding domain"/>
    <property type="match status" value="1"/>
</dbReference>
<dbReference type="InterPro" id="IPR000795">
    <property type="entry name" value="T_Tr_GTP-bd_dom"/>
</dbReference>
<protein>
    <submittedName>
        <fullName evidence="6">Selenocysteine-specific elongation factor</fullName>
    </submittedName>
</protein>
<dbReference type="SUPFAM" id="SSF50447">
    <property type="entry name" value="Translation proteins"/>
    <property type="match status" value="1"/>
</dbReference>
<dbReference type="SUPFAM" id="SSF52540">
    <property type="entry name" value="P-loop containing nucleoside triphosphate hydrolases"/>
    <property type="match status" value="1"/>
</dbReference>
<keyword evidence="4" id="KW-0547">Nucleotide-binding</keyword>
<dbReference type="GO" id="GO:0001514">
    <property type="term" value="P:selenocysteine incorporation"/>
    <property type="evidence" value="ECO:0007669"/>
    <property type="project" value="InterPro"/>
</dbReference>
<accession>A0A7W7CKK4</accession>
<evidence type="ECO:0000256" key="3">
    <source>
        <dbReference type="ARBA" id="ARBA00022917"/>
    </source>
</evidence>
<dbReference type="RefSeq" id="WP_185008141.1">
    <property type="nucleotide sequence ID" value="NZ_BAAAUI010000012.1"/>
</dbReference>
<dbReference type="GO" id="GO:0005737">
    <property type="term" value="C:cytoplasm"/>
    <property type="evidence" value="ECO:0007669"/>
    <property type="project" value="UniProtKB-SubCell"/>
</dbReference>
<dbReference type="InterPro" id="IPR015191">
    <property type="entry name" value="SelB_WHD4"/>
</dbReference>
<dbReference type="PANTHER" id="PTHR43721:SF22">
    <property type="entry name" value="ELONGATION FACTOR TU, MITOCHONDRIAL"/>
    <property type="match status" value="1"/>
</dbReference>
<gene>
    <name evidence="6" type="ORF">HNR67_007629</name>
</gene>
<dbReference type="InterPro" id="IPR009000">
    <property type="entry name" value="Transl_B-barrel_sf"/>
</dbReference>
<keyword evidence="3" id="KW-0648">Protein biosynthesis</keyword>
<reference evidence="6 7" key="1">
    <citation type="submission" date="2020-08" db="EMBL/GenBank/DDBJ databases">
        <title>Sequencing the genomes of 1000 actinobacteria strains.</title>
        <authorList>
            <person name="Klenk H.-P."/>
        </authorList>
    </citation>
    <scope>NUCLEOTIDE SEQUENCE [LARGE SCALE GENOMIC DNA]</scope>
    <source>
        <strain evidence="6 7">DSM 44230</strain>
    </source>
</reference>
<dbReference type="Pfam" id="PF25461">
    <property type="entry name" value="Beta-barrel_SelB"/>
    <property type="match status" value="1"/>
</dbReference>
<evidence type="ECO:0000259" key="5">
    <source>
        <dbReference type="PROSITE" id="PS51722"/>
    </source>
</evidence>
<dbReference type="PANTHER" id="PTHR43721">
    <property type="entry name" value="ELONGATION FACTOR TU-RELATED"/>
    <property type="match status" value="1"/>
</dbReference>
<name>A0A7W7CKK4_9PSEU</name>
<dbReference type="Gene3D" id="2.40.30.10">
    <property type="entry name" value="Translation factors"/>
    <property type="match status" value="1"/>
</dbReference>
<comment type="caution">
    <text evidence="6">The sequence shown here is derived from an EMBL/GenBank/DDBJ whole genome shotgun (WGS) entry which is preliminary data.</text>
</comment>
<dbReference type="Gene3D" id="3.40.50.300">
    <property type="entry name" value="P-loop containing nucleotide triphosphate hydrolases"/>
    <property type="match status" value="1"/>
</dbReference>
<keyword evidence="7" id="KW-1185">Reference proteome</keyword>
<evidence type="ECO:0000313" key="6">
    <source>
        <dbReference type="EMBL" id="MBB4681511.1"/>
    </source>
</evidence>
<evidence type="ECO:0000256" key="4">
    <source>
        <dbReference type="ARBA" id="ARBA00023134"/>
    </source>
</evidence>
<dbReference type="InterPro" id="IPR050055">
    <property type="entry name" value="EF-Tu_GTPase"/>
</dbReference>
<dbReference type="InterPro" id="IPR036390">
    <property type="entry name" value="WH_DNA-bd_sf"/>
</dbReference>
<keyword evidence="4" id="KW-0342">GTP-binding</keyword>
<dbReference type="Pfam" id="PF09107">
    <property type="entry name" value="WHD_3rd_SelB"/>
    <property type="match status" value="1"/>
</dbReference>
<dbReference type="GO" id="GO:0005525">
    <property type="term" value="F:GTP binding"/>
    <property type="evidence" value="ECO:0007669"/>
    <property type="project" value="UniProtKB-KW"/>
</dbReference>
<dbReference type="Proteomes" id="UP000533598">
    <property type="component" value="Unassembled WGS sequence"/>
</dbReference>
<comment type="subcellular location">
    <subcellularLocation>
        <location evidence="1">Cytoplasm</location>
    </subcellularLocation>
</comment>
<dbReference type="InterPro" id="IPR057335">
    <property type="entry name" value="Beta-barrel_SelB"/>
</dbReference>
<dbReference type="AlphaFoldDB" id="A0A7W7CKK4"/>
<proteinExistence type="predicted"/>
<dbReference type="InterPro" id="IPR004535">
    <property type="entry name" value="Transl_elong_SelB"/>
</dbReference>
<dbReference type="Pfam" id="PF00009">
    <property type="entry name" value="GTP_EFTU"/>
    <property type="match status" value="1"/>
</dbReference>
<evidence type="ECO:0000256" key="1">
    <source>
        <dbReference type="ARBA" id="ARBA00004496"/>
    </source>
</evidence>
<keyword evidence="6" id="KW-0251">Elongation factor</keyword>
<sequence length="566" mass="59844">MRVVATAGHVDHGKSTLVRLLTGMEPDRWAEERRRGLTIDLGFAWTTLSGKEIAFVDVPGHQRFVPNMLAGIGPVPAVLFVVAADEGWKPQSAEHLAALRALDVRHLLLVLTRADLADPEPALSQAKQQLGEVPHVVVSGKTGQGMDELRAAILALVDRLPEPEPTADVRLWLDRSFTVGGAGTVVTGTLAAGTIGKGTELQLASTGEILRVRGLHTLGRQAESVAAVARIAVNLRGIDRAELIRGDALLTPGRWLTSTVADVLVTAELPRELVVHVGSAAVPAHVRPLGTVGARLTLARPLPLRIGDRVLLRDPGRGAVLGGATVADLDPRPLRRRGAATARAAELTGDPLTLHLRTKGFARSAELRAAGLRAPEPVIVDWHADPGHWAALIRSVPTEVESWRLAHPLEPGLPVDVLRQRLDLPDAALITPLLRAAGLSATAGRVGAVALPARIEQALAKLTTELTANPFAAPDAGRLAELGLGGKELAAAVRAGRLIRIADGVVLLPDAVPRAAGMLAGLASPFTLSQARQALDTSRRVAVPLLELLDRRGITERLPDSTRRLS</sequence>
<feature type="domain" description="Tr-type G" evidence="5">
    <location>
        <begin position="1"/>
        <end position="164"/>
    </location>
</feature>
<dbReference type="GO" id="GO:0003746">
    <property type="term" value="F:translation elongation factor activity"/>
    <property type="evidence" value="ECO:0007669"/>
    <property type="project" value="UniProtKB-KW"/>
</dbReference>
<organism evidence="6 7">
    <name type="scientific">Crossiella cryophila</name>
    <dbReference type="NCBI Taxonomy" id="43355"/>
    <lineage>
        <taxon>Bacteria</taxon>
        <taxon>Bacillati</taxon>
        <taxon>Actinomycetota</taxon>
        <taxon>Actinomycetes</taxon>
        <taxon>Pseudonocardiales</taxon>
        <taxon>Pseudonocardiaceae</taxon>
        <taxon>Crossiella</taxon>
    </lineage>
</organism>